<reference evidence="1" key="1">
    <citation type="submission" date="2019-04" db="EMBL/GenBank/DDBJ databases">
        <title>Microbes associate with the intestines of laboratory mice.</title>
        <authorList>
            <person name="Navarre W."/>
            <person name="Wong E."/>
            <person name="Huang K."/>
            <person name="Tropini C."/>
            <person name="Ng K."/>
            <person name="Yu B."/>
        </authorList>
    </citation>
    <scope>NUCLEOTIDE SEQUENCE</scope>
    <source>
        <strain evidence="1">NM04_E33</strain>
    </source>
</reference>
<name>A0AC61RHV0_9BACT</name>
<evidence type="ECO:0000313" key="2">
    <source>
        <dbReference type="Proteomes" id="UP000306319"/>
    </source>
</evidence>
<proteinExistence type="predicted"/>
<comment type="caution">
    <text evidence="1">The sequence shown here is derived from an EMBL/GenBank/DDBJ whole genome shotgun (WGS) entry which is preliminary data.</text>
</comment>
<gene>
    <name evidence="1" type="ORF">E5331_06055</name>
</gene>
<keyword evidence="2" id="KW-1185">Reference proteome</keyword>
<protein>
    <submittedName>
        <fullName evidence="1">Nucleotide sugar dehydrogenase</fullName>
    </submittedName>
</protein>
<dbReference type="Proteomes" id="UP000306319">
    <property type="component" value="Unassembled WGS sequence"/>
</dbReference>
<sequence length="422" mass="47392">MNHRSCSEIIGILGLGYVGLPLACLFASKYEVRGYDLKKRRVSEINRYYDSTREVTYHELEDAFSRRLTCSTDVETLRGCSFYIVAVPTPVDSNHNPDLSYLEAASQTVGSVIKRGDVVVFESTVYPGTTEDFCIPIIERVSGLVCNLDFTAGYSPERINPGDREHTVRNICKIVSGSTPEAAERINRVYSSVLTGGTHLASSIKVAEAAKIIENTQRDVNIAFINEVTKVLNSLNINTDRVLEAASTKWNFLKFHPGLVGGHCISVDPYYLIRQAERHGEHPHLMKEARRINESMGFYLAENVVKTIRERGKEPSEMRILVLGFSFKANCPDIRNTKVYDTIMRLLEYTPHVIAYDPVVNIDTVRHEYGDVPVSTDFKEIVAAGSFDVVVRCVNHSCFSRLDLRSVTRRGFIEQAIVNPDL</sequence>
<accession>A0AC61RHV0</accession>
<dbReference type="EMBL" id="SRYB01000006">
    <property type="protein sequence ID" value="TGY79569.1"/>
    <property type="molecule type" value="Genomic_DNA"/>
</dbReference>
<evidence type="ECO:0000313" key="1">
    <source>
        <dbReference type="EMBL" id="TGY79569.1"/>
    </source>
</evidence>
<organism evidence="1 2">
    <name type="scientific">Lepagella muris</name>
    <dbReference type="NCBI Taxonomy" id="3032870"/>
    <lineage>
        <taxon>Bacteria</taxon>
        <taxon>Pseudomonadati</taxon>
        <taxon>Bacteroidota</taxon>
        <taxon>Bacteroidia</taxon>
        <taxon>Bacteroidales</taxon>
        <taxon>Muribaculaceae</taxon>
        <taxon>Lepagella</taxon>
    </lineage>
</organism>